<dbReference type="Proteomes" id="UP000462363">
    <property type="component" value="Unassembled WGS sequence"/>
</dbReference>
<dbReference type="GO" id="GO:0008836">
    <property type="term" value="F:diaminopimelate decarboxylase activity"/>
    <property type="evidence" value="ECO:0007669"/>
    <property type="project" value="TreeGrafter"/>
</dbReference>
<dbReference type="PANTHER" id="PTHR43727">
    <property type="entry name" value="DIAMINOPIMELATE DECARBOXYLASE"/>
    <property type="match status" value="1"/>
</dbReference>
<comment type="cofactor">
    <cofactor evidence="1">
        <name>pyridoxal 5'-phosphate</name>
        <dbReference type="ChEBI" id="CHEBI:597326"/>
    </cofactor>
</comment>
<dbReference type="Pfam" id="PF02784">
    <property type="entry name" value="Orn_Arg_deC_N"/>
    <property type="match status" value="1"/>
</dbReference>
<dbReference type="SUPFAM" id="SSF50621">
    <property type="entry name" value="Alanine racemase C-terminal domain-like"/>
    <property type="match status" value="1"/>
</dbReference>
<dbReference type="InterPro" id="IPR029066">
    <property type="entry name" value="PLP-binding_barrel"/>
</dbReference>
<dbReference type="PANTHER" id="PTHR43727:SF2">
    <property type="entry name" value="GROUP IV DECARBOXYLASE"/>
    <property type="match status" value="1"/>
</dbReference>
<dbReference type="Gene3D" id="3.20.20.10">
    <property type="entry name" value="Alanine racemase"/>
    <property type="match status" value="1"/>
</dbReference>
<dbReference type="InterPro" id="IPR009006">
    <property type="entry name" value="Ala_racemase/Decarboxylase_C"/>
</dbReference>
<feature type="domain" description="Orn/DAP/Arg decarboxylase 2 N-terminal" evidence="4">
    <location>
        <begin position="24"/>
        <end position="256"/>
    </location>
</feature>
<organism evidence="5 6">
    <name type="scientific">Clostridium scindens (strain JCM 10418 / VPI 12708)</name>
    <dbReference type="NCBI Taxonomy" id="29347"/>
    <lineage>
        <taxon>Bacteria</taxon>
        <taxon>Bacillati</taxon>
        <taxon>Bacillota</taxon>
        <taxon>Clostridia</taxon>
        <taxon>Lachnospirales</taxon>
        <taxon>Lachnospiraceae</taxon>
    </lineage>
</organism>
<dbReference type="GO" id="GO:0009089">
    <property type="term" value="P:lysine biosynthetic process via diaminopimelate"/>
    <property type="evidence" value="ECO:0007669"/>
    <property type="project" value="TreeGrafter"/>
</dbReference>
<dbReference type="AlphaFoldDB" id="A0A844F324"/>
<evidence type="ECO:0000313" key="6">
    <source>
        <dbReference type="Proteomes" id="UP000462363"/>
    </source>
</evidence>
<sequence length="416" mass="47861">MDRDILRQIAGKYETPSYVFHIDELKKRIAMIREILGGKASLCYAMKANPFLVKPLKDVVDKYEVCSPGEFGICETCQIPMERIVLSGVYKEEKDIAHAMCNYRDKGTYTIESASHLELLERCACKEGIRIRTLIRVTSGNQFGMDEAEICRIIERRNDYSHVNIIGLQHYSGTQKKKLAKIKKELEHLDELITMLKESYGYEAEELEYGPGFYVPYFSTDEEADDEAMLKEFAGFLSELRFQGKITLEMGRYLAAYCGCYLTAIVDQKENMGQKYCIVDGGIHHLTYFGQAMAMKRPHYRQYHEEEGRYEEVSVDKEQKGIKQEDFSQKDVTEWNVCGSLCTVNDVIVKNLPLQQAKIGDILVFERTGAYSVTEGMYLFLSRDLPQVLFYSKSEGIKVARRRRSTDEINCIEAEQ</sequence>
<dbReference type="RefSeq" id="WP_154322870.1">
    <property type="nucleotide sequence ID" value="NZ_CP045695.1"/>
</dbReference>
<evidence type="ECO:0000259" key="4">
    <source>
        <dbReference type="Pfam" id="PF02784"/>
    </source>
</evidence>
<feature type="domain" description="Orn/DAP/Arg decarboxylase 2 C-terminal" evidence="3">
    <location>
        <begin position="257"/>
        <end position="369"/>
    </location>
</feature>
<evidence type="ECO:0000313" key="5">
    <source>
        <dbReference type="EMBL" id="MSS40222.1"/>
    </source>
</evidence>
<dbReference type="Pfam" id="PF00278">
    <property type="entry name" value="Orn_DAP_Arg_deC"/>
    <property type="match status" value="1"/>
</dbReference>
<evidence type="ECO:0000256" key="2">
    <source>
        <dbReference type="ARBA" id="ARBA00022898"/>
    </source>
</evidence>
<protein>
    <submittedName>
        <fullName evidence="5">Diaminopimelate decarboxylase</fullName>
    </submittedName>
</protein>
<evidence type="ECO:0000256" key="1">
    <source>
        <dbReference type="ARBA" id="ARBA00001933"/>
    </source>
</evidence>
<reference evidence="5 6" key="1">
    <citation type="submission" date="2019-08" db="EMBL/GenBank/DDBJ databases">
        <title>In-depth cultivation of the pig gut microbiome towards novel bacterial diversity and tailored functional studies.</title>
        <authorList>
            <person name="Wylensek D."/>
            <person name="Hitch T.C.A."/>
            <person name="Clavel T."/>
        </authorList>
    </citation>
    <scope>NUCLEOTIDE SEQUENCE [LARGE SCALE GENOMIC DNA]</scope>
    <source>
        <strain evidence="5 6">BL-389-WT-3D</strain>
    </source>
</reference>
<accession>A0A844F324</accession>
<keyword evidence="2" id="KW-0663">Pyridoxal phosphate</keyword>
<dbReference type="Gene3D" id="2.40.37.10">
    <property type="entry name" value="Lyase, Ornithine Decarboxylase, Chain A, domain 1"/>
    <property type="match status" value="1"/>
</dbReference>
<dbReference type="InterPro" id="IPR022643">
    <property type="entry name" value="De-COase2_C"/>
</dbReference>
<name>A0A844F324_CLOSV</name>
<dbReference type="InterPro" id="IPR022644">
    <property type="entry name" value="De-COase2_N"/>
</dbReference>
<gene>
    <name evidence="5" type="ORF">FYJ37_07640</name>
</gene>
<dbReference type="SUPFAM" id="SSF51419">
    <property type="entry name" value="PLP-binding barrel"/>
    <property type="match status" value="1"/>
</dbReference>
<comment type="caution">
    <text evidence="5">The sequence shown here is derived from an EMBL/GenBank/DDBJ whole genome shotgun (WGS) entry which is preliminary data.</text>
</comment>
<dbReference type="EMBL" id="VUMB01000013">
    <property type="protein sequence ID" value="MSS40222.1"/>
    <property type="molecule type" value="Genomic_DNA"/>
</dbReference>
<evidence type="ECO:0000259" key="3">
    <source>
        <dbReference type="Pfam" id="PF00278"/>
    </source>
</evidence>
<proteinExistence type="predicted"/>